<evidence type="ECO:0000313" key="1">
    <source>
        <dbReference type="EMBL" id="KOS69348.1"/>
    </source>
</evidence>
<proteinExistence type="predicted"/>
<dbReference type="Proteomes" id="UP000050668">
    <property type="component" value="Unassembled WGS sequence"/>
</dbReference>
<comment type="caution">
    <text evidence="1">The sequence shown here is derived from an EMBL/GenBank/DDBJ whole genome shotgun (WGS) entry which is preliminary data.</text>
</comment>
<evidence type="ECO:0000313" key="2">
    <source>
        <dbReference type="Proteomes" id="UP000050668"/>
    </source>
</evidence>
<name>A0ABR5K347_9BACI</name>
<evidence type="ECO:0008006" key="3">
    <source>
        <dbReference type="Google" id="ProtNLM"/>
    </source>
</evidence>
<accession>A0ABR5K347</accession>
<gene>
    <name evidence="1" type="ORF">AEA09_12785</name>
</gene>
<reference evidence="2" key="1">
    <citation type="submission" date="2015-07" db="EMBL/GenBank/DDBJ databases">
        <title>Fjat-14205 dsm 2895.</title>
        <authorList>
            <person name="Liu B."/>
            <person name="Wang J."/>
            <person name="Zhu Y."/>
            <person name="Liu G."/>
            <person name="Chen Q."/>
            <person name="Chen Z."/>
            <person name="Lan J."/>
            <person name="Che J."/>
            <person name="Ge C."/>
            <person name="Shi H."/>
            <person name="Pan Z."/>
            <person name="Liu X."/>
        </authorList>
    </citation>
    <scope>NUCLEOTIDE SEQUENCE [LARGE SCALE GENOMIC DNA]</scope>
    <source>
        <strain evidence="2">DSM 25560</strain>
    </source>
</reference>
<sequence length="135" mass="16024">MSSAMKLTIQDARKINRIKDSKKNLRMTTIEKVRTEYKRMIRKKSISLLTKVELKAWLTHSERRHKNGHQPFIFEKYTRHMTIQLYIDQVTSNVLDVSEFGEKETVLDFLENKAVSAYLEKKCSPRNYCEILLPM</sequence>
<dbReference type="EMBL" id="LGRV01000003">
    <property type="protein sequence ID" value="KOS69348.1"/>
    <property type="molecule type" value="Genomic_DNA"/>
</dbReference>
<protein>
    <recommendedName>
        <fullName evidence="3">Integrase SAM-like N-terminal domain-containing protein</fullName>
    </recommendedName>
</protein>
<keyword evidence="2" id="KW-1185">Reference proteome</keyword>
<dbReference type="RefSeq" id="WP_053584214.1">
    <property type="nucleotide sequence ID" value="NZ_LGRV01000003.1"/>
</dbReference>
<organism evidence="1 2">
    <name type="scientific">Lysinibacillus contaminans</name>
    <dbReference type="NCBI Taxonomy" id="1293441"/>
    <lineage>
        <taxon>Bacteria</taxon>
        <taxon>Bacillati</taxon>
        <taxon>Bacillota</taxon>
        <taxon>Bacilli</taxon>
        <taxon>Bacillales</taxon>
        <taxon>Bacillaceae</taxon>
        <taxon>Lysinibacillus</taxon>
    </lineage>
</organism>